<evidence type="ECO:0000259" key="4">
    <source>
        <dbReference type="Pfam" id="PF23282"/>
    </source>
</evidence>
<dbReference type="Pfam" id="PF23286">
    <property type="entry name" value="LRR_13"/>
    <property type="match status" value="1"/>
</dbReference>
<dbReference type="Proteomes" id="UP000811246">
    <property type="component" value="Chromosome 15"/>
</dbReference>
<evidence type="ECO:0000313" key="6">
    <source>
        <dbReference type="EMBL" id="KAG6675501.1"/>
    </source>
</evidence>
<dbReference type="EMBL" id="CM031839">
    <property type="protein sequence ID" value="KAG6675501.1"/>
    <property type="molecule type" value="Genomic_DNA"/>
</dbReference>
<dbReference type="GO" id="GO:0006952">
    <property type="term" value="P:defense response"/>
    <property type="evidence" value="ECO:0007669"/>
    <property type="project" value="InterPro"/>
</dbReference>
<feature type="domain" description="Disease resistance protein RPS4B/Roq1-like leucine-rich repeats" evidence="5">
    <location>
        <begin position="465"/>
        <end position="676"/>
    </location>
</feature>
<evidence type="ECO:0000256" key="2">
    <source>
        <dbReference type="ARBA" id="ARBA00022821"/>
    </source>
</evidence>
<dbReference type="PANTHER" id="PTHR11017">
    <property type="entry name" value="LEUCINE-RICH REPEAT-CONTAINING PROTEIN"/>
    <property type="match status" value="1"/>
</dbReference>
<evidence type="ECO:0000256" key="1">
    <source>
        <dbReference type="ARBA" id="ARBA00022737"/>
    </source>
</evidence>
<dbReference type="Pfam" id="PF23282">
    <property type="entry name" value="WHD_ROQ1"/>
    <property type="match status" value="1"/>
</dbReference>
<gene>
    <name evidence="6" type="ORF">I3842_15G106100</name>
</gene>
<organism evidence="6 7">
    <name type="scientific">Carya illinoinensis</name>
    <name type="common">Pecan</name>
    <dbReference type="NCBI Taxonomy" id="32201"/>
    <lineage>
        <taxon>Eukaryota</taxon>
        <taxon>Viridiplantae</taxon>
        <taxon>Streptophyta</taxon>
        <taxon>Embryophyta</taxon>
        <taxon>Tracheophyta</taxon>
        <taxon>Spermatophyta</taxon>
        <taxon>Magnoliopsida</taxon>
        <taxon>eudicotyledons</taxon>
        <taxon>Gunneridae</taxon>
        <taxon>Pentapetalae</taxon>
        <taxon>rosids</taxon>
        <taxon>fabids</taxon>
        <taxon>Fagales</taxon>
        <taxon>Juglandaceae</taxon>
        <taxon>Carya</taxon>
    </lineage>
</organism>
<evidence type="ECO:0000259" key="3">
    <source>
        <dbReference type="Pfam" id="PF00931"/>
    </source>
</evidence>
<evidence type="ECO:0000313" key="7">
    <source>
        <dbReference type="Proteomes" id="UP000811246"/>
    </source>
</evidence>
<keyword evidence="2" id="KW-0611">Plant defense</keyword>
<evidence type="ECO:0000259" key="5">
    <source>
        <dbReference type="Pfam" id="PF23286"/>
    </source>
</evidence>
<keyword evidence="1" id="KW-0677">Repeat</keyword>
<accession>A0A922AB82</accession>
<dbReference type="PANTHER" id="PTHR11017:SF570">
    <property type="entry name" value="DISEASE RESISTANCE PROTEIN (TIR-NBS CLASS)-RELATED"/>
    <property type="match status" value="1"/>
</dbReference>
<dbReference type="GO" id="GO:0043531">
    <property type="term" value="F:ADP binding"/>
    <property type="evidence" value="ECO:0007669"/>
    <property type="project" value="InterPro"/>
</dbReference>
<dbReference type="InterPro" id="IPR044974">
    <property type="entry name" value="Disease_R_plants"/>
</dbReference>
<proteinExistence type="predicted"/>
<sequence length="872" mass="100282">MTISKDIYNQIYSQFEGSCFLKNVRETSKQAGGLIQLQNTLPFDILGTSLDVRDTDKGINVIKHRLCSKRVLLVLDDVDELVQIEKLVGDRDWFGLGSRIIITTRDQQLLKISEVDSKYKLKLLDENEALRLFSLHAFKEDEPSDEYVDLAKQVIQYAKGLPLALAVLGSNLKGKSTNQWKSVLDKYKNIPNRDIQKVLLVSYEGLDNNEKEMFLDIACFFQGEPLANIMKIFDSCGFFPDDGIDRLKDKCLITIENGYIRMHDLLQDMGREIVRLESPNEPGQRSRLFFHEDVRHVLEECMGTNKVSGMIIEMPKGEDAISLNPEAFVQMKRLRVLINRNASFSSGPNYLSNELRVLDWFEYPLQSLPPNFHGNKLIIFKKRGGFIEELSFIKFKNLTIMEFSRCNFLTKIPDVSSIPNLKELTATNCTNLVEVHDSVGSLGNLLLLRFLECSNLRILPRSLKLRSLDALALYGCSSLRSFPEIGCEMNSLTKLNLLGTAVEELPLSIGNLTKLHTLYLDECKNLKRLPINIILRLQHLTNLGIIVGCTNLVKKMGSTTMEDEISSNEENLKELAPPTNSSNGSSALQVLNHQNCFQSESNFFPILSFFTMFNSSDTLTDLNLSGSECVSLPTSFKGFVALKWLWLENCKKLEEILELPPNIESVSVRGCKSLERFSEVSRIMEFNGSHIKSLGVIFLVGCDKMHEKIWNYKVPNPLQWKGRYNAAVLPENEIPEWLQVINIKGPHYLEDINGIVIYLVTFIKEDFSRFHFFPSVEICGMEKKEKVRLSNHDRYRRKSIIDEYEVWMWYFDSESFEVKVLDNLRVELLARFYPDRSWEQLWSRYYYRSFGANVVYRQKVKEKEKEKKSIQA</sequence>
<dbReference type="InterPro" id="IPR058546">
    <property type="entry name" value="RPS4B/Roq1-like_LRR"/>
</dbReference>
<comment type="caution">
    <text evidence="6">The sequence shown here is derived from an EMBL/GenBank/DDBJ whole genome shotgun (WGS) entry which is preliminary data.</text>
</comment>
<name>A0A922AB82_CARIL</name>
<feature type="domain" description="NB-ARC" evidence="3">
    <location>
        <begin position="3"/>
        <end position="141"/>
    </location>
</feature>
<feature type="domain" description="Disease resistance protein Roq1-like winged-helix" evidence="4">
    <location>
        <begin position="208"/>
        <end position="277"/>
    </location>
</feature>
<dbReference type="InterPro" id="IPR058192">
    <property type="entry name" value="WHD_ROQ1-like"/>
</dbReference>
<dbReference type="InterPro" id="IPR002182">
    <property type="entry name" value="NB-ARC"/>
</dbReference>
<reference evidence="6" key="1">
    <citation type="submission" date="2021-01" db="EMBL/GenBank/DDBJ databases">
        <authorList>
            <person name="Lovell J.T."/>
            <person name="Bentley N."/>
            <person name="Bhattarai G."/>
            <person name="Jenkins J.W."/>
            <person name="Sreedasyam A."/>
            <person name="Alarcon Y."/>
            <person name="Bock C."/>
            <person name="Boston L."/>
            <person name="Carlson J."/>
            <person name="Cervantes K."/>
            <person name="Clermont K."/>
            <person name="Krom N."/>
            <person name="Kubenka K."/>
            <person name="Mamidi S."/>
            <person name="Mattison C."/>
            <person name="Monteros M."/>
            <person name="Pisani C."/>
            <person name="Plott C."/>
            <person name="Rajasekar S."/>
            <person name="Rhein H.S."/>
            <person name="Rohla C."/>
            <person name="Song M."/>
            <person name="Hilaire R.S."/>
            <person name="Shu S."/>
            <person name="Wells L."/>
            <person name="Wang X."/>
            <person name="Webber J."/>
            <person name="Heerema R.J."/>
            <person name="Klein P."/>
            <person name="Conner P."/>
            <person name="Grauke L."/>
            <person name="Grimwood J."/>
            <person name="Schmutz J."/>
            <person name="Randall J.J."/>
        </authorList>
    </citation>
    <scope>NUCLEOTIDE SEQUENCE</scope>
    <source>
        <tissue evidence="6">Leaf</tissue>
    </source>
</reference>
<dbReference type="AlphaFoldDB" id="A0A922AB82"/>
<dbReference type="Pfam" id="PF00931">
    <property type="entry name" value="NB-ARC"/>
    <property type="match status" value="1"/>
</dbReference>
<protein>
    <submittedName>
        <fullName evidence="6">Uncharacterized protein</fullName>
    </submittedName>
</protein>